<protein>
    <submittedName>
        <fullName evidence="2">Uncharacterized protein</fullName>
    </submittedName>
</protein>
<accession>A0A0G1K7M1</accession>
<dbReference type="Proteomes" id="UP000034006">
    <property type="component" value="Unassembled WGS sequence"/>
</dbReference>
<gene>
    <name evidence="2" type="ORF">UW44_C0003G0140</name>
</gene>
<evidence type="ECO:0000313" key="2">
    <source>
        <dbReference type="EMBL" id="KKT52297.1"/>
    </source>
</evidence>
<proteinExistence type="predicted"/>
<reference evidence="2 3" key="1">
    <citation type="journal article" date="2015" name="Nature">
        <title>rRNA introns, odd ribosomes, and small enigmatic genomes across a large radiation of phyla.</title>
        <authorList>
            <person name="Brown C.T."/>
            <person name="Hug L.A."/>
            <person name="Thomas B.C."/>
            <person name="Sharon I."/>
            <person name="Castelle C.J."/>
            <person name="Singh A."/>
            <person name="Wilkins M.J."/>
            <person name="Williams K.H."/>
            <person name="Banfield J.F."/>
        </authorList>
    </citation>
    <scope>NUCLEOTIDE SEQUENCE [LARGE SCALE GENOMIC DNA]</scope>
</reference>
<dbReference type="AlphaFoldDB" id="A0A0G1K7M1"/>
<evidence type="ECO:0000256" key="1">
    <source>
        <dbReference type="SAM" id="SignalP"/>
    </source>
</evidence>
<keyword evidence="1" id="KW-0732">Signal</keyword>
<comment type="caution">
    <text evidence="2">The sequence shown here is derived from an EMBL/GenBank/DDBJ whole genome shotgun (WGS) entry which is preliminary data.</text>
</comment>
<organism evidence="2 3">
    <name type="scientific">Candidatus Collierbacteria bacterium GW2011_GWB2_44_22</name>
    <dbReference type="NCBI Taxonomy" id="1618387"/>
    <lineage>
        <taxon>Bacteria</taxon>
        <taxon>Candidatus Collieribacteriota</taxon>
    </lineage>
</organism>
<feature type="chain" id="PRO_5002538023" evidence="1">
    <location>
        <begin position="27"/>
        <end position="143"/>
    </location>
</feature>
<sequence length="143" mass="15863">MKIRIYGVFLSVAMCFVFFGNTPALAAKKRVWGKTIVTTASRNNPLTISAKFSGWKQYLNVSFRGVANTKDITYEIIYASNGVDQGAGGRVNSNEGNVTKSLFLGTCSYRVCTAHKNINNVRLRVSYLTSNGQNVVKNYKVKY</sequence>
<evidence type="ECO:0000313" key="3">
    <source>
        <dbReference type="Proteomes" id="UP000034006"/>
    </source>
</evidence>
<feature type="signal peptide" evidence="1">
    <location>
        <begin position="1"/>
        <end position="26"/>
    </location>
</feature>
<name>A0A0G1K7M1_9BACT</name>
<dbReference type="EMBL" id="LCIH01000003">
    <property type="protein sequence ID" value="KKT52297.1"/>
    <property type="molecule type" value="Genomic_DNA"/>
</dbReference>